<organism evidence="10 11">
    <name type="scientific">Temnothorax longispinosus</name>
    <dbReference type="NCBI Taxonomy" id="300112"/>
    <lineage>
        <taxon>Eukaryota</taxon>
        <taxon>Metazoa</taxon>
        <taxon>Ecdysozoa</taxon>
        <taxon>Arthropoda</taxon>
        <taxon>Hexapoda</taxon>
        <taxon>Insecta</taxon>
        <taxon>Pterygota</taxon>
        <taxon>Neoptera</taxon>
        <taxon>Endopterygota</taxon>
        <taxon>Hymenoptera</taxon>
        <taxon>Apocrita</taxon>
        <taxon>Aculeata</taxon>
        <taxon>Formicoidea</taxon>
        <taxon>Formicidae</taxon>
        <taxon>Myrmicinae</taxon>
        <taxon>Temnothorax</taxon>
    </lineage>
</organism>
<dbReference type="CDD" id="cd22402">
    <property type="entry name" value="KH-I_IGF2BP_rpt3"/>
    <property type="match status" value="1"/>
</dbReference>
<evidence type="ECO:0000259" key="9">
    <source>
        <dbReference type="PROSITE" id="PS50102"/>
    </source>
</evidence>
<evidence type="ECO:0000256" key="2">
    <source>
        <dbReference type="ARBA" id="ARBA00022448"/>
    </source>
</evidence>
<dbReference type="Pfam" id="PF00013">
    <property type="entry name" value="KH_1"/>
    <property type="match status" value="4"/>
</dbReference>
<comment type="similarity">
    <text evidence="1">Belongs to the RRM IMP/VICKZ family.</text>
</comment>
<feature type="compositionally biased region" description="Low complexity" evidence="8">
    <location>
        <begin position="608"/>
        <end position="638"/>
    </location>
</feature>
<dbReference type="GO" id="GO:0051028">
    <property type="term" value="P:mRNA transport"/>
    <property type="evidence" value="ECO:0007669"/>
    <property type="project" value="UniProtKB-KW"/>
</dbReference>
<dbReference type="InterPro" id="IPR000504">
    <property type="entry name" value="RRM_dom"/>
</dbReference>
<dbReference type="Pfam" id="PF00076">
    <property type="entry name" value="RRM_1"/>
    <property type="match status" value="1"/>
</dbReference>
<keyword evidence="5" id="KW-0810">Translation regulation</keyword>
<dbReference type="InterPro" id="IPR036612">
    <property type="entry name" value="KH_dom_type_1_sf"/>
</dbReference>
<dbReference type="GO" id="GO:0006417">
    <property type="term" value="P:regulation of translation"/>
    <property type="evidence" value="ECO:0007669"/>
    <property type="project" value="UniProtKB-KW"/>
</dbReference>
<dbReference type="SMART" id="SM00322">
    <property type="entry name" value="KH"/>
    <property type="match status" value="4"/>
</dbReference>
<dbReference type="EMBL" id="QBLH01000893">
    <property type="protein sequence ID" value="TGZ53804.1"/>
    <property type="molecule type" value="Genomic_DNA"/>
</dbReference>
<dbReference type="InterPro" id="IPR035979">
    <property type="entry name" value="RBD_domain_sf"/>
</dbReference>
<dbReference type="PROSITE" id="PS50084">
    <property type="entry name" value="KH_TYPE_1"/>
    <property type="match status" value="4"/>
</dbReference>
<dbReference type="SUPFAM" id="SSF54928">
    <property type="entry name" value="RNA-binding domain, RBD"/>
    <property type="match status" value="1"/>
</dbReference>
<keyword evidence="3" id="KW-0677">Repeat</keyword>
<keyword evidence="4" id="KW-0509">mRNA transport</keyword>
<dbReference type="InterPro" id="IPR004088">
    <property type="entry name" value="KH_dom_type_1"/>
</dbReference>
<dbReference type="InterPro" id="IPR012677">
    <property type="entry name" value="Nucleotide-bd_a/b_plait_sf"/>
</dbReference>
<evidence type="ECO:0000313" key="10">
    <source>
        <dbReference type="EMBL" id="TGZ53804.1"/>
    </source>
</evidence>
<evidence type="ECO:0000256" key="3">
    <source>
        <dbReference type="ARBA" id="ARBA00022737"/>
    </source>
</evidence>
<feature type="compositionally biased region" description="Gly residues" evidence="8">
    <location>
        <begin position="580"/>
        <end position="591"/>
    </location>
</feature>
<evidence type="ECO:0000313" key="11">
    <source>
        <dbReference type="Proteomes" id="UP000310200"/>
    </source>
</evidence>
<dbReference type="PANTHER" id="PTHR10288">
    <property type="entry name" value="KH DOMAIN CONTAINING RNA BINDING PROTEIN"/>
    <property type="match status" value="1"/>
</dbReference>
<name>A0A4V3SBQ3_9HYME</name>
<evidence type="ECO:0000256" key="8">
    <source>
        <dbReference type="SAM" id="MobiDB-lite"/>
    </source>
</evidence>
<dbReference type="Gene3D" id="3.30.310.210">
    <property type="match status" value="1"/>
</dbReference>
<evidence type="ECO:0000256" key="1">
    <source>
        <dbReference type="ARBA" id="ARBA00009094"/>
    </source>
</evidence>
<feature type="domain" description="RRM" evidence="9">
    <location>
        <begin position="35"/>
        <end position="111"/>
    </location>
</feature>
<reference evidence="10 11" key="1">
    <citation type="journal article" date="2019" name="Philos. Trans. R. Soc. Lond., B, Biol. Sci.">
        <title>Ant behaviour and brain gene expression of defending hosts depend on the ecological success of the intruding social parasite.</title>
        <authorList>
            <person name="Kaur R."/>
            <person name="Stoldt M."/>
            <person name="Jongepier E."/>
            <person name="Feldmeyer B."/>
            <person name="Menzel F."/>
            <person name="Bornberg-Bauer E."/>
            <person name="Foitzik S."/>
        </authorList>
    </citation>
    <scope>NUCLEOTIDE SEQUENCE [LARGE SCALE GENOMIC DNA]</scope>
    <source>
        <tissue evidence="10">Whole body</tissue>
    </source>
</reference>
<proteinExistence type="inferred from homology"/>
<keyword evidence="6 7" id="KW-0694">RNA-binding</keyword>
<evidence type="ECO:0000256" key="4">
    <source>
        <dbReference type="ARBA" id="ARBA00022816"/>
    </source>
</evidence>
<evidence type="ECO:0000256" key="6">
    <source>
        <dbReference type="ARBA" id="ARBA00022884"/>
    </source>
</evidence>
<protein>
    <recommendedName>
        <fullName evidence="9">RRM domain-containing protein</fullName>
    </recommendedName>
</protein>
<dbReference type="InterPro" id="IPR004087">
    <property type="entry name" value="KH_dom"/>
</dbReference>
<dbReference type="Gene3D" id="3.30.1370.10">
    <property type="entry name" value="K Homology domain, type 1"/>
    <property type="match status" value="2"/>
</dbReference>
<evidence type="ECO:0000256" key="5">
    <source>
        <dbReference type="ARBA" id="ARBA00022845"/>
    </source>
</evidence>
<dbReference type="CDD" id="cd22401">
    <property type="entry name" value="KH-I_IGF2BP_rpt2"/>
    <property type="match status" value="1"/>
</dbReference>
<dbReference type="SUPFAM" id="SSF54791">
    <property type="entry name" value="Eukaryotic type KH-domain (KH-domain type I)"/>
    <property type="match status" value="4"/>
</dbReference>
<accession>A0A4V3SBQ3</accession>
<gene>
    <name evidence="10" type="ORF">DBV15_10187</name>
</gene>
<dbReference type="AlphaFoldDB" id="A0A4V3SBQ3"/>
<feature type="region of interest" description="Disordered" evidence="8">
    <location>
        <begin position="577"/>
        <end position="646"/>
    </location>
</feature>
<dbReference type="CDD" id="cd22400">
    <property type="entry name" value="KH-I_IGF2BP_rpt1"/>
    <property type="match status" value="1"/>
</dbReference>
<dbReference type="Proteomes" id="UP000310200">
    <property type="component" value="Unassembled WGS sequence"/>
</dbReference>
<keyword evidence="2" id="KW-0813">Transport</keyword>
<dbReference type="CDD" id="cd22403">
    <property type="entry name" value="KH-I_IGF2BP_rpt4"/>
    <property type="match status" value="1"/>
</dbReference>
<dbReference type="GO" id="GO:0003723">
    <property type="term" value="F:RNA binding"/>
    <property type="evidence" value="ECO:0007669"/>
    <property type="project" value="UniProtKB-UniRule"/>
</dbReference>
<evidence type="ECO:0000256" key="7">
    <source>
        <dbReference type="PROSITE-ProRule" id="PRU00176"/>
    </source>
</evidence>
<dbReference type="SMART" id="SM00360">
    <property type="entry name" value="RRM"/>
    <property type="match status" value="1"/>
</dbReference>
<dbReference type="STRING" id="300112.A0A4V3SBQ3"/>
<comment type="caution">
    <text evidence="10">The sequence shown here is derived from an EMBL/GenBank/DDBJ whole genome shotgun (WGS) entry which is preliminary data.</text>
</comment>
<keyword evidence="11" id="KW-1185">Reference proteome</keyword>
<dbReference type="Gene3D" id="3.30.70.330">
    <property type="match status" value="1"/>
</dbReference>
<dbReference type="PROSITE" id="PS50102">
    <property type="entry name" value="RRM"/>
    <property type="match status" value="1"/>
</dbReference>
<feature type="region of interest" description="Disordered" evidence="8">
    <location>
        <begin position="101"/>
        <end position="131"/>
    </location>
</feature>
<sequence>MSLDKFAEGGMLQKEMERLEIEEKNGDSPSSSGVAKVLVSNLPIQIRPEELDQLFSNYGQVQSIEKVPSRDPNTQSVLISYETQEQVQQAVNQLNGYDLDGNPLKVEMSSAESRRRGRSQRGSGAVFSGLPGSGRQTDFPLRILVQSDMVGAIIGRQGSTIRQITQMTRARVDVHRKDNVGSLEKAITIYGNPENCTNACKKILEVMQQEANNTNKGEITLKILAHNNLIGRIIGKGGNTIKRIMQDTDTKITVSSINDINSFNLERIITVKGTIDNMSKAESMISSKLRQSYENDLQAMALLVNLERFECRPRQGLAQIKRVDRVKDAVAQRDEASNRYNHYPHQPQSMMFPGLHPMAMMSTAGMGYSSRGPGLYGSGPAPYPYQSSLPTQQGVPASDTQETTFLYIPNNSVGAIIGTKGSHIRNIIRFSGASVKIAPLEQDKPAEQQTERKVTIVGSPESQWKTTEEFNFVQYQKLRFQAQYLIFEKMREEGYVSGTEDVRLTIEILVPSTQVGRIIGKGGQNVRELQRVTGSVIKLSEQQATPPSAEEETTVHILGPFFSVQSAQRRIRAMVLQSGTPGGTGGAGSRAGRGSSQEGASRSKRDGSATSQGGTTSQSSSQQQSAGSPSSQQQQQPQPQSPSSPQ</sequence>